<evidence type="ECO:0000259" key="4">
    <source>
        <dbReference type="PROSITE" id="PS50109"/>
    </source>
</evidence>
<dbReference type="NCBIfam" id="TIGR00229">
    <property type="entry name" value="sensory_box"/>
    <property type="match status" value="1"/>
</dbReference>
<dbReference type="Gene3D" id="1.10.287.130">
    <property type="match status" value="1"/>
</dbReference>
<dbReference type="InterPro" id="IPR000700">
    <property type="entry name" value="PAS-assoc_C"/>
</dbReference>
<name>A0A7C8QTK7_ORBOL</name>
<dbReference type="InterPro" id="IPR035965">
    <property type="entry name" value="PAS-like_dom_sf"/>
</dbReference>
<dbReference type="PANTHER" id="PTHR43719:SF60">
    <property type="entry name" value="HISTIDINE KINASE G2"/>
    <property type="match status" value="1"/>
</dbReference>
<dbReference type="SUPFAM" id="SSF55785">
    <property type="entry name" value="PYP-like sensor domain (PAS domain)"/>
    <property type="match status" value="1"/>
</dbReference>
<protein>
    <submittedName>
        <fullName evidence="7">Uncharacterized protein</fullName>
    </submittedName>
</protein>
<evidence type="ECO:0000256" key="1">
    <source>
        <dbReference type="ARBA" id="ARBA00022553"/>
    </source>
</evidence>
<dbReference type="SMART" id="SM00448">
    <property type="entry name" value="REC"/>
    <property type="match status" value="1"/>
</dbReference>
<dbReference type="InterPro" id="IPR001789">
    <property type="entry name" value="Sig_transdc_resp-reg_receiver"/>
</dbReference>
<dbReference type="PROSITE" id="PS50109">
    <property type="entry name" value="HIS_KIN"/>
    <property type="match status" value="1"/>
</dbReference>
<sequence length="1209" mass="134806">MGFAYHDYLVEFIRTDARPTFILDSTSEAIVYTNFAFDKLLGGSHDGLLGAIGSAIGDETSALEPECLQLQTSFRSYQLILRKIALNGSRDGCYVGVLEATSLPNPDRDPDLVSDGKQSSSASSSTLSPQTVNTSVNASDNAGHKTFRSLSMLAITHTLSQAQEAVIRAHGGSLPCLDWTVPECPIPFGEARKHFNLLHSIDWGNTAVGPMNSWSTSLRTAVNTIMYMTQPIVLYAGYDYINIYNLAWGLQVAQERHPYIMGKTVPVAWPEGHEYLVPLIDKTLLGETVIREAALFYLNKSVPGEESYVSFILSPAIDDQGFYLGTFAYAVFETDSIIKKRHTKSLQILGSKLVQVKELGHQSGFWSAILDALDETPRDSPFVILYCVSEDGRRCEYVGSRGLDPKVCGNIDLDALGHTNSQVFRERLIHTYGQAKTTIREPLSIFEQNSLHGMPYRGFGICQDAITLPIRRHSGMAQAFLIIGQNHRRPYDSTYQEWLNGFQSIISTSVAKIWSVKDEERLLLESKLAEMARAHSLKITQTLDKKTKELRESETLFTRTAESVPVGLVCINNDGQIIFANDAWWRICGMDRSGGPDVWDKYIYVEDRERIVALFNQLVEERGSMAEEFRFGNDSRPGRGFTTWCRNSIHPSYDDDGNFTGWFGTLVDITSIKLAEEYQRELTAEAVERKRQQDNFIDVYVMNLYLFPKVLRRRHQLTCSELHRTSHELRNPLSAILQSADEIQMTLDALIDIDADPAALAAIQEAAETILACGEHQKKIIDDILNLSKLDAGLLTVDPVPAQPHDIIRRGMRIFVPELKSKGITAQFTLSDNFVADCMRDWWMVDPARLMQVLINLVTNAIKFTSQKNGAKEICVALDSSKVRPSFTDNFLDEVNTTSSEPSLITSNEKNHPTFSENGMYMLVHVRDTGIGISKEMQAVLGQRFHQAPKTHVSYGGSGLGLFIARRLCFLLGGELHFDSDLGVGSTFSFFFHAQRTNPPTTHNTVSTPNEPVKRTYSFGSDTKSAAEDFISTPRRPSKPPPVKIQKVADRKPSSKRPRLGDGYRVLVVEDNILNQKILRKQLAAQGCETVTANNGEEALGLLKAGGKFTIVLMDMEMPVMDGATATGLIREYEAEAGGHVPIIGTSANARFEQVQFMINAGMDDVITKPFLILDLMEKIRQVLHRFPPSMVMNDTPLSPRQLPSSPRH</sequence>
<feature type="modified residue" description="4-aspartylphosphate" evidence="2">
    <location>
        <position position="1115"/>
    </location>
</feature>
<dbReference type="InterPro" id="IPR050956">
    <property type="entry name" value="2C_system_His_kinase"/>
</dbReference>
<dbReference type="Gene3D" id="3.30.565.10">
    <property type="entry name" value="Histidine kinase-like ATPase, C-terminal domain"/>
    <property type="match status" value="1"/>
</dbReference>
<evidence type="ECO:0000256" key="2">
    <source>
        <dbReference type="PROSITE-ProRule" id="PRU00169"/>
    </source>
</evidence>
<dbReference type="SUPFAM" id="SSF52172">
    <property type="entry name" value="CheY-like"/>
    <property type="match status" value="1"/>
</dbReference>
<dbReference type="PROSITE" id="PS50113">
    <property type="entry name" value="PAC"/>
    <property type="match status" value="1"/>
</dbReference>
<dbReference type="InterPro" id="IPR003594">
    <property type="entry name" value="HATPase_dom"/>
</dbReference>
<proteinExistence type="predicted"/>
<dbReference type="Pfam" id="PF02518">
    <property type="entry name" value="HATPase_c"/>
    <property type="match status" value="1"/>
</dbReference>
<dbReference type="GO" id="GO:0000155">
    <property type="term" value="F:phosphorelay sensor kinase activity"/>
    <property type="evidence" value="ECO:0007669"/>
    <property type="project" value="InterPro"/>
</dbReference>
<feature type="domain" description="Response regulatory" evidence="5">
    <location>
        <begin position="1065"/>
        <end position="1184"/>
    </location>
</feature>
<dbReference type="CDD" id="cd00082">
    <property type="entry name" value="HisKA"/>
    <property type="match status" value="1"/>
</dbReference>
<dbReference type="Pfam" id="PF00512">
    <property type="entry name" value="HisKA"/>
    <property type="match status" value="1"/>
</dbReference>
<dbReference type="PROSITE" id="PS50110">
    <property type="entry name" value="RESPONSE_REGULATORY"/>
    <property type="match status" value="1"/>
</dbReference>
<evidence type="ECO:0000259" key="6">
    <source>
        <dbReference type="PROSITE" id="PS50113"/>
    </source>
</evidence>
<dbReference type="SUPFAM" id="SSF55874">
    <property type="entry name" value="ATPase domain of HSP90 chaperone/DNA topoisomerase II/histidine kinase"/>
    <property type="match status" value="1"/>
</dbReference>
<dbReference type="SUPFAM" id="SSF47384">
    <property type="entry name" value="Homodimeric domain of signal transducing histidine kinase"/>
    <property type="match status" value="1"/>
</dbReference>
<feature type="region of interest" description="Disordered" evidence="3">
    <location>
        <begin position="1031"/>
        <end position="1059"/>
    </location>
</feature>
<dbReference type="InterPro" id="IPR011006">
    <property type="entry name" value="CheY-like_superfamily"/>
</dbReference>
<dbReference type="Gene3D" id="3.40.50.2300">
    <property type="match status" value="1"/>
</dbReference>
<feature type="compositionally biased region" description="Polar residues" evidence="3">
    <location>
        <begin position="129"/>
        <end position="140"/>
    </location>
</feature>
<dbReference type="CDD" id="cd17546">
    <property type="entry name" value="REC_hyHK_CKI1_RcsC-like"/>
    <property type="match status" value="1"/>
</dbReference>
<dbReference type="SMART" id="SM00091">
    <property type="entry name" value="PAS"/>
    <property type="match status" value="2"/>
</dbReference>
<comment type="caution">
    <text evidence="7">The sequence shown here is derived from an EMBL/GenBank/DDBJ whole genome shotgun (WGS) entry which is preliminary data.</text>
</comment>
<dbReference type="Pfam" id="PF13426">
    <property type="entry name" value="PAS_9"/>
    <property type="match status" value="1"/>
</dbReference>
<dbReference type="SMART" id="SM00387">
    <property type="entry name" value="HATPase_c"/>
    <property type="match status" value="1"/>
</dbReference>
<dbReference type="InterPro" id="IPR000014">
    <property type="entry name" value="PAS"/>
</dbReference>
<dbReference type="InterPro" id="IPR005467">
    <property type="entry name" value="His_kinase_dom"/>
</dbReference>
<keyword evidence="1 2" id="KW-0597">Phosphoprotein</keyword>
<dbReference type="Gene3D" id="3.30.450.20">
    <property type="entry name" value="PAS domain"/>
    <property type="match status" value="1"/>
</dbReference>
<feature type="domain" description="PAC" evidence="6">
    <location>
        <begin position="625"/>
        <end position="681"/>
    </location>
</feature>
<dbReference type="Pfam" id="PF00072">
    <property type="entry name" value="Response_reg"/>
    <property type="match status" value="1"/>
</dbReference>
<reference evidence="7 8" key="1">
    <citation type="submission" date="2019-06" db="EMBL/GenBank/DDBJ databases">
        <authorList>
            <person name="Palmer J.M."/>
        </authorList>
    </citation>
    <scope>NUCLEOTIDE SEQUENCE [LARGE SCALE GENOMIC DNA]</scope>
    <source>
        <strain evidence="7 8">TWF106</strain>
    </source>
</reference>
<dbReference type="PANTHER" id="PTHR43719">
    <property type="entry name" value="TWO-COMPONENT HISTIDINE KINASE"/>
    <property type="match status" value="1"/>
</dbReference>
<feature type="domain" description="Histidine kinase" evidence="4">
    <location>
        <begin position="724"/>
        <end position="996"/>
    </location>
</feature>
<evidence type="ECO:0000313" key="7">
    <source>
        <dbReference type="EMBL" id="KAF3224844.1"/>
    </source>
</evidence>
<dbReference type="PRINTS" id="PR00344">
    <property type="entry name" value="BCTRLSENSOR"/>
</dbReference>
<dbReference type="SMART" id="SM00388">
    <property type="entry name" value="HisKA"/>
    <property type="match status" value="1"/>
</dbReference>
<dbReference type="InterPro" id="IPR036890">
    <property type="entry name" value="HATPase_C_sf"/>
</dbReference>
<dbReference type="AlphaFoldDB" id="A0A7C8QTK7"/>
<evidence type="ECO:0000259" key="5">
    <source>
        <dbReference type="PROSITE" id="PS50110"/>
    </source>
</evidence>
<feature type="compositionally biased region" description="Low complexity" evidence="3">
    <location>
        <begin position="115"/>
        <end position="128"/>
    </location>
</feature>
<organism evidence="7 8">
    <name type="scientific">Orbilia oligospora</name>
    <name type="common">Nematode-trapping fungus</name>
    <name type="synonym">Arthrobotrys oligospora</name>
    <dbReference type="NCBI Taxonomy" id="2813651"/>
    <lineage>
        <taxon>Eukaryota</taxon>
        <taxon>Fungi</taxon>
        <taxon>Dikarya</taxon>
        <taxon>Ascomycota</taxon>
        <taxon>Pezizomycotina</taxon>
        <taxon>Orbiliomycetes</taxon>
        <taxon>Orbiliales</taxon>
        <taxon>Orbiliaceae</taxon>
        <taxon>Orbilia</taxon>
    </lineage>
</organism>
<dbReference type="InterPro" id="IPR036097">
    <property type="entry name" value="HisK_dim/P_sf"/>
</dbReference>
<dbReference type="InterPro" id="IPR003661">
    <property type="entry name" value="HisK_dim/P_dom"/>
</dbReference>
<dbReference type="CDD" id="cd00130">
    <property type="entry name" value="PAS"/>
    <property type="match status" value="1"/>
</dbReference>
<accession>A0A7C8QTK7</accession>
<dbReference type="InterPro" id="IPR004358">
    <property type="entry name" value="Sig_transdc_His_kin-like_C"/>
</dbReference>
<feature type="region of interest" description="Disordered" evidence="3">
    <location>
        <begin position="105"/>
        <end position="140"/>
    </location>
</feature>
<evidence type="ECO:0000313" key="8">
    <source>
        <dbReference type="Proteomes" id="UP000472727"/>
    </source>
</evidence>
<dbReference type="Proteomes" id="UP000472727">
    <property type="component" value="Unassembled WGS sequence"/>
</dbReference>
<dbReference type="EMBL" id="WIWS01000017">
    <property type="protein sequence ID" value="KAF3224844.1"/>
    <property type="molecule type" value="Genomic_DNA"/>
</dbReference>
<gene>
    <name evidence="7" type="ORF">TWF106_003289</name>
</gene>
<evidence type="ECO:0000256" key="3">
    <source>
        <dbReference type="SAM" id="MobiDB-lite"/>
    </source>
</evidence>